<evidence type="ECO:0000259" key="6">
    <source>
        <dbReference type="SMART" id="SM00563"/>
    </source>
</evidence>
<reference evidence="7" key="1">
    <citation type="journal article" date="2021" name="G3 (Bethesda)">
        <title>Genome and transcriptome analysis of the beet armyworm Spodoptera exigua reveals targets for pest control. .</title>
        <authorList>
            <person name="Simon S."/>
            <person name="Breeschoten T."/>
            <person name="Jansen H.J."/>
            <person name="Dirks R.P."/>
            <person name="Schranz M.E."/>
            <person name="Ros V.I.D."/>
        </authorList>
    </citation>
    <scope>NUCLEOTIDE SEQUENCE</scope>
    <source>
        <strain evidence="7">TB_SE_WUR_2020</strain>
    </source>
</reference>
<gene>
    <name evidence="7" type="ORF">HF086_002830</name>
</gene>
<evidence type="ECO:0000256" key="5">
    <source>
        <dbReference type="SAM" id="Phobius"/>
    </source>
</evidence>
<organism evidence="7 8">
    <name type="scientific">Spodoptera exigua</name>
    <name type="common">Beet armyworm</name>
    <name type="synonym">Noctua fulgens</name>
    <dbReference type="NCBI Taxonomy" id="7107"/>
    <lineage>
        <taxon>Eukaryota</taxon>
        <taxon>Metazoa</taxon>
        <taxon>Ecdysozoa</taxon>
        <taxon>Arthropoda</taxon>
        <taxon>Hexapoda</taxon>
        <taxon>Insecta</taxon>
        <taxon>Pterygota</taxon>
        <taxon>Neoptera</taxon>
        <taxon>Endopterygota</taxon>
        <taxon>Lepidoptera</taxon>
        <taxon>Glossata</taxon>
        <taxon>Ditrysia</taxon>
        <taxon>Noctuoidea</taxon>
        <taxon>Noctuidae</taxon>
        <taxon>Amphipyrinae</taxon>
        <taxon>Spodoptera</taxon>
    </lineage>
</organism>
<dbReference type="InterPro" id="IPR002123">
    <property type="entry name" value="Plipid/glycerol_acylTrfase"/>
</dbReference>
<keyword evidence="5" id="KW-0472">Membrane</keyword>
<keyword evidence="5" id="KW-1133">Transmembrane helix</keyword>
<keyword evidence="4" id="KW-0012">Acyltransferase</keyword>
<dbReference type="GO" id="GO:0003841">
    <property type="term" value="F:1-acylglycerol-3-phosphate O-acyltransferase activity"/>
    <property type="evidence" value="ECO:0007669"/>
    <property type="project" value="UniProtKB-EC"/>
</dbReference>
<feature type="transmembrane region" description="Helical" evidence="5">
    <location>
        <begin position="60"/>
        <end position="79"/>
    </location>
</feature>
<name>A0A922SJM1_SPOEX</name>
<evidence type="ECO:0000256" key="4">
    <source>
        <dbReference type="ARBA" id="ARBA00023315"/>
    </source>
</evidence>
<dbReference type="EC" id="2.3.1.51" evidence="2"/>
<comment type="pathway">
    <text evidence="1">Phospholipid metabolism; CDP-diacylglycerol biosynthesis; CDP-diacylglycerol from sn-glycerol 3-phosphate: step 2/3.</text>
</comment>
<dbReference type="Proteomes" id="UP000814243">
    <property type="component" value="Unassembled WGS sequence"/>
</dbReference>
<evidence type="ECO:0000313" key="8">
    <source>
        <dbReference type="Proteomes" id="UP000814243"/>
    </source>
</evidence>
<dbReference type="Pfam" id="PF01553">
    <property type="entry name" value="Acyltransferase"/>
    <property type="match status" value="2"/>
</dbReference>
<dbReference type="GO" id="GO:0006654">
    <property type="term" value="P:phosphatidic acid biosynthetic process"/>
    <property type="evidence" value="ECO:0007669"/>
    <property type="project" value="TreeGrafter"/>
</dbReference>
<dbReference type="GO" id="GO:0005783">
    <property type="term" value="C:endoplasmic reticulum"/>
    <property type="evidence" value="ECO:0007669"/>
    <property type="project" value="TreeGrafter"/>
</dbReference>
<proteinExistence type="predicted"/>
<sequence>MRDFVNVIYGWEWNIRNKEILMEDRAAVIICNHQSVFDSTGINNLWVVAKKLIMIAKKEVLLYTGPLGLAAYLCGSIFIDRKNQKEAYQKLEITKQMMIQENYKTLIFPEGTRNTKCDGKLLPFKKGHLILQCLEPVPTEGLTLDDVPALTERLHQIISRTYEQLSKEVLSGSRSKFGSQIVKHVTKVIEVKWLLRNGKVLAEDRGAVVVSNHQSSIDILADKVAAIARKEIFYVWPFGLAAYLAGVVFIDRNNSKDAYKQLKITSEVMIKNKMFFALLIALRLVVKIWRML</sequence>
<feature type="domain" description="Phospholipid/glycerol acyltransferase" evidence="6">
    <location>
        <begin position="207"/>
        <end position="291"/>
    </location>
</feature>
<comment type="caution">
    <text evidence="7">The sequence shown here is derived from an EMBL/GenBank/DDBJ whole genome shotgun (WGS) entry which is preliminary data.</text>
</comment>
<dbReference type="SUPFAM" id="SSF69593">
    <property type="entry name" value="Glycerol-3-phosphate (1)-acyltransferase"/>
    <property type="match status" value="2"/>
</dbReference>
<feature type="transmembrane region" description="Helical" evidence="5">
    <location>
        <begin position="270"/>
        <end position="289"/>
    </location>
</feature>
<evidence type="ECO:0000256" key="2">
    <source>
        <dbReference type="ARBA" id="ARBA00013211"/>
    </source>
</evidence>
<protein>
    <recommendedName>
        <fullName evidence="2">1-acylglycerol-3-phosphate O-acyltransferase</fullName>
        <ecNumber evidence="2">2.3.1.51</ecNumber>
    </recommendedName>
</protein>
<accession>A0A922SJM1</accession>
<dbReference type="PANTHER" id="PTHR10434:SF11">
    <property type="entry name" value="1-ACYL-SN-GLYCEROL-3-PHOSPHATE ACYLTRANSFERASE"/>
    <property type="match status" value="1"/>
</dbReference>
<keyword evidence="5" id="KW-0812">Transmembrane</keyword>
<evidence type="ECO:0000256" key="1">
    <source>
        <dbReference type="ARBA" id="ARBA00004728"/>
    </source>
</evidence>
<evidence type="ECO:0000256" key="3">
    <source>
        <dbReference type="ARBA" id="ARBA00022679"/>
    </source>
</evidence>
<dbReference type="EMBL" id="JACEFF010000298">
    <property type="protein sequence ID" value="KAH9639916.1"/>
    <property type="molecule type" value="Genomic_DNA"/>
</dbReference>
<feature type="transmembrane region" description="Helical" evidence="5">
    <location>
        <begin position="232"/>
        <end position="250"/>
    </location>
</feature>
<dbReference type="AlphaFoldDB" id="A0A922SJM1"/>
<dbReference type="SMART" id="SM00563">
    <property type="entry name" value="PlsC"/>
    <property type="match status" value="2"/>
</dbReference>
<keyword evidence="3" id="KW-0808">Transferase</keyword>
<feature type="domain" description="Phospholipid/glycerol acyltransferase" evidence="6">
    <location>
        <begin position="27"/>
        <end position="147"/>
    </location>
</feature>
<evidence type="ECO:0000313" key="7">
    <source>
        <dbReference type="EMBL" id="KAH9639916.1"/>
    </source>
</evidence>
<dbReference type="PANTHER" id="PTHR10434">
    <property type="entry name" value="1-ACYL-SN-GLYCEROL-3-PHOSPHATE ACYLTRANSFERASE"/>
    <property type="match status" value="1"/>
</dbReference>
<dbReference type="CDD" id="cd07989">
    <property type="entry name" value="LPLAT_AGPAT-like"/>
    <property type="match status" value="1"/>
</dbReference>